<dbReference type="KEGG" id="tbg:TbgDal_VIII5920"/>
<evidence type="ECO:0000256" key="1">
    <source>
        <dbReference type="SAM" id="MobiDB-lite"/>
    </source>
</evidence>
<accession>C9ZW65</accession>
<sequence>MRCIWPRRPGSYGHVRLRSPYQHCCLPLTVLRGCRTTNRLRPFHLYHRPPPPSSHIFGSSDSDETLHTSNHQVLPLSFQWFSLMPSSRLLVQAHRSTWGLCVGRCCGANTASPQQLSFRGVVGCFGNLSSLILLSGVGGTQHRLRPQADTKLYLARARHPPTHTHAHANTQTEIMDSAESWRGPWFAPPSLQFPLLASTNDRRRPFPFGFRSSFSDGITMVGSRFVIRASLRITKLARRCLRPHPRGRAKRGTHPRAFTPPPPPQAGFP</sequence>
<feature type="region of interest" description="Disordered" evidence="1">
    <location>
        <begin position="241"/>
        <end position="269"/>
    </location>
</feature>
<reference evidence="3" key="1">
    <citation type="journal article" date="2010" name="PLoS Negl. Trop. Dis.">
        <title>The genome sequence of Trypanosoma brucei gambiense, causative agent of chronic human african trypanosomiasis.</title>
        <authorList>
            <person name="Jackson A.P."/>
            <person name="Sanders M."/>
            <person name="Berry A."/>
            <person name="McQuillan J."/>
            <person name="Aslett M.A."/>
            <person name="Quail M.A."/>
            <person name="Chukualim B."/>
            <person name="Capewell P."/>
            <person name="MacLeod A."/>
            <person name="Melville S.E."/>
            <person name="Gibson W."/>
            <person name="Barry J.D."/>
            <person name="Berriman M."/>
            <person name="Hertz-Fowler C."/>
        </authorList>
    </citation>
    <scope>NUCLEOTIDE SEQUENCE [LARGE SCALE GENOMIC DNA]</scope>
    <source>
        <strain evidence="3">MHOM/CI/86/DAL972</strain>
    </source>
</reference>
<organism evidence="2 3">
    <name type="scientific">Trypanosoma brucei gambiense (strain MHOM/CI/86/DAL972)</name>
    <dbReference type="NCBI Taxonomy" id="679716"/>
    <lineage>
        <taxon>Eukaryota</taxon>
        <taxon>Discoba</taxon>
        <taxon>Euglenozoa</taxon>
        <taxon>Kinetoplastea</taxon>
        <taxon>Metakinetoplastina</taxon>
        <taxon>Trypanosomatida</taxon>
        <taxon>Trypanosomatidae</taxon>
        <taxon>Trypanosoma</taxon>
    </lineage>
</organism>
<dbReference type="Proteomes" id="UP000002316">
    <property type="component" value="Chromosome 8"/>
</dbReference>
<dbReference type="RefSeq" id="XP_011775930.1">
    <property type="nucleotide sequence ID" value="XM_011777628.1"/>
</dbReference>
<proteinExistence type="predicted"/>
<feature type="compositionally biased region" description="Basic residues" evidence="1">
    <location>
        <begin position="241"/>
        <end position="254"/>
    </location>
</feature>
<dbReference type="AlphaFoldDB" id="C9ZW65"/>
<dbReference type="EMBL" id="FN554971">
    <property type="protein sequence ID" value="CBH13654.1"/>
    <property type="molecule type" value="Genomic_DNA"/>
</dbReference>
<protein>
    <submittedName>
        <fullName evidence="2">T. brucei spp.-specific protein</fullName>
    </submittedName>
</protein>
<evidence type="ECO:0000313" key="2">
    <source>
        <dbReference type="EMBL" id="CBH13654.1"/>
    </source>
</evidence>
<gene>
    <name evidence="2" type="ORF">TbgDal_VIII5920</name>
</gene>
<feature type="compositionally biased region" description="Pro residues" evidence="1">
    <location>
        <begin position="258"/>
        <end position="269"/>
    </location>
</feature>
<name>C9ZW65_TRYB9</name>
<dbReference type="VEuPathDB" id="TriTrypDB:Tbg972.8.5920"/>
<evidence type="ECO:0000313" key="3">
    <source>
        <dbReference type="Proteomes" id="UP000002316"/>
    </source>
</evidence>
<dbReference type="GeneID" id="23863814"/>